<dbReference type="Proteomes" id="UP000295805">
    <property type="component" value="Unassembled WGS sequence"/>
</dbReference>
<dbReference type="AlphaFoldDB" id="A0A4R4A097"/>
<feature type="compositionally biased region" description="Low complexity" evidence="3">
    <location>
        <begin position="1"/>
        <end position="15"/>
    </location>
</feature>
<dbReference type="InterPro" id="IPR036188">
    <property type="entry name" value="FAD/NAD-bd_sf"/>
</dbReference>
<dbReference type="GO" id="GO:0033765">
    <property type="term" value="F:steroid dehydrogenase activity, acting on the CH-CH group of donors"/>
    <property type="evidence" value="ECO:0007669"/>
    <property type="project" value="UniProtKB-ARBA"/>
</dbReference>
<keyword evidence="1" id="KW-0285">Flavoprotein</keyword>
<evidence type="ECO:0000256" key="2">
    <source>
        <dbReference type="ARBA" id="ARBA00023002"/>
    </source>
</evidence>
<dbReference type="InterPro" id="IPR003953">
    <property type="entry name" value="FAD-dep_OxRdtase_2_FAD-bd"/>
</dbReference>
<dbReference type="NCBIfam" id="NF009472">
    <property type="entry name" value="PRK12834.1"/>
    <property type="match status" value="1"/>
</dbReference>
<feature type="domain" description="FAD-dependent oxidoreductase 2 FAD-binding" evidence="4">
    <location>
        <begin position="49"/>
        <end position="588"/>
    </location>
</feature>
<reference evidence="5 6" key="1">
    <citation type="submission" date="2019-03" db="EMBL/GenBank/DDBJ databases">
        <title>Root nodule microbial communities of legume samples collected from USA, Mexico and Botswana.</title>
        <authorList>
            <person name="Hirsch A."/>
        </authorList>
    </citation>
    <scope>NUCLEOTIDE SEQUENCE [LARGE SCALE GENOMIC DNA]</scope>
    <source>
        <strain evidence="5 6">55</strain>
    </source>
</reference>
<dbReference type="EMBL" id="SMCX01000001">
    <property type="protein sequence ID" value="TCW26699.1"/>
    <property type="molecule type" value="Genomic_DNA"/>
</dbReference>
<evidence type="ECO:0000256" key="1">
    <source>
        <dbReference type="ARBA" id="ARBA00022630"/>
    </source>
</evidence>
<evidence type="ECO:0000313" key="6">
    <source>
        <dbReference type="Proteomes" id="UP000295805"/>
    </source>
</evidence>
<dbReference type="Gene3D" id="3.90.700.10">
    <property type="entry name" value="Succinate dehydrogenase/fumarate reductase flavoprotein, catalytic domain"/>
    <property type="match status" value="1"/>
</dbReference>
<dbReference type="Pfam" id="PF00890">
    <property type="entry name" value="FAD_binding_2"/>
    <property type="match status" value="1"/>
</dbReference>
<dbReference type="InterPro" id="IPR014614">
    <property type="entry name" value="KsdD_DH"/>
</dbReference>
<dbReference type="Gene3D" id="3.50.50.60">
    <property type="entry name" value="FAD/NAD(P)-binding domain"/>
    <property type="match status" value="1"/>
</dbReference>
<comment type="caution">
    <text evidence="5">The sequence shown here is derived from an EMBL/GenBank/DDBJ whole genome shotgun (WGS) entry which is preliminary data.</text>
</comment>
<dbReference type="PANTHER" id="PTHR43260:SF1">
    <property type="entry name" value="KSDD-LIKE STEROID DEHYDROGENASE RV0785"/>
    <property type="match status" value="1"/>
</dbReference>
<evidence type="ECO:0000259" key="4">
    <source>
        <dbReference type="Pfam" id="PF00890"/>
    </source>
</evidence>
<dbReference type="GeneID" id="89530080"/>
<gene>
    <name evidence="5" type="ORF">EDD19_101109</name>
</gene>
<organism evidence="5 6">
    <name type="scientific">Dietzia cinnamea</name>
    <dbReference type="NCBI Taxonomy" id="321318"/>
    <lineage>
        <taxon>Bacteria</taxon>
        <taxon>Bacillati</taxon>
        <taxon>Actinomycetota</taxon>
        <taxon>Actinomycetes</taxon>
        <taxon>Mycobacteriales</taxon>
        <taxon>Dietziaceae</taxon>
        <taxon>Dietzia</taxon>
    </lineage>
</organism>
<name>A0A4R4A097_9ACTN</name>
<accession>A0A4R4A097</accession>
<dbReference type="InterPro" id="IPR027477">
    <property type="entry name" value="Succ_DH/fumarate_Rdtase_cat_sf"/>
</dbReference>
<dbReference type="PANTHER" id="PTHR43260">
    <property type="entry name" value="3-KETOSTEROID-DELTA-1-DEHYDROGENASE"/>
    <property type="match status" value="1"/>
</dbReference>
<protein>
    <recommendedName>
        <fullName evidence="4">FAD-dependent oxidoreductase 2 FAD-binding domain-containing protein</fullName>
    </recommendedName>
</protein>
<dbReference type="RefSeq" id="WP_131884907.1">
    <property type="nucleotide sequence ID" value="NZ_CP143053.1"/>
</dbReference>
<sequence>MTSSASRSARTTGEARPVRPVYPSWQPPSTSRAANAGPLPAPEPGFAPDIIVVGHGLAGLVATYEATRAGKKVLVVDQESEKNLGGQAFWSLGGLFLVDTPEQRRIGIKDSLELAWRDWLGSAGFDRPEDHWPRQWARAYVEFAAGEKRRYLHDLGLRIIPTVGWAERGGGDVNGHGNSVPRFHVAWGTGPEVVRVFEEPVRDAARAGLVRFAVRHRVDEIVVEDGRAVGVRGATLVPCDYDRGVASPREETGEFEFRAKAVLLASGGIGGNPDLVRKYWPADRLGDVPKDLIVGVPEHVDGRVLEISARSGVNLINRDRMWHYTEGVAHFAPVWPSHAIRIIPGPSTLWLDANGDRMPVPLFPGFHTTASIEAIRRAGQDYSWFILDSAIAGKEFILSGSEQNPELTDKSIRKFASKAGSGLPPSIADFTEKGVDWVVADTLEEMVAGMNSLLRDGEPELDVEKVREFVLAMDGQMDNPFAKDAQVQAIHNSRRVLTDKLTRLAKPHRLLADSGPGKGSAAGSGGPLIVVKAHLMTRKTLGGIETTLDSQCLTPAGEPFPGLYAAGEVAGFGGGGVHGYNSLEGTFLGGCIFSGLRAGRAMAREV</sequence>
<proteinExistence type="predicted"/>
<evidence type="ECO:0000256" key="3">
    <source>
        <dbReference type="SAM" id="MobiDB-lite"/>
    </source>
</evidence>
<feature type="region of interest" description="Disordered" evidence="3">
    <location>
        <begin position="1"/>
        <end position="41"/>
    </location>
</feature>
<dbReference type="SUPFAM" id="SSF51905">
    <property type="entry name" value="FAD/NAD(P)-binding domain"/>
    <property type="match status" value="1"/>
</dbReference>
<keyword evidence="2" id="KW-0560">Oxidoreductase</keyword>
<evidence type="ECO:0000313" key="5">
    <source>
        <dbReference type="EMBL" id="TCW26699.1"/>
    </source>
</evidence>